<reference evidence="2 3" key="1">
    <citation type="journal article" date="2019" name="Emerg. Microbes Infect.">
        <title>Comprehensive subspecies identification of 175 nontuberculous mycobacteria species based on 7547 genomic profiles.</title>
        <authorList>
            <person name="Matsumoto Y."/>
            <person name="Kinjo T."/>
            <person name="Motooka D."/>
            <person name="Nabeya D."/>
            <person name="Jung N."/>
            <person name="Uechi K."/>
            <person name="Horii T."/>
            <person name="Iida T."/>
            <person name="Fujita J."/>
            <person name="Nakamura S."/>
        </authorList>
    </citation>
    <scope>NUCLEOTIDE SEQUENCE [LARGE SCALE GENOMIC DNA]</scope>
    <source>
        <strain evidence="2 3">JCM 6367</strain>
    </source>
</reference>
<sequence>MAKSVAAVDGDAGTRTDRRDGTQEIPPAYAVPQNHRRMPGTVCHGPPSAGDLSREGFPAQISGPKRLCYILVAAT</sequence>
<feature type="region of interest" description="Disordered" evidence="1">
    <location>
        <begin position="1"/>
        <end position="57"/>
    </location>
</feature>
<evidence type="ECO:0000313" key="3">
    <source>
        <dbReference type="Proteomes" id="UP000466554"/>
    </source>
</evidence>
<gene>
    <name evidence="2" type="ORF">MPRF_26700</name>
</gene>
<accession>A0A7I7U4D9</accession>
<proteinExistence type="predicted"/>
<dbReference type="AlphaFoldDB" id="A0A7I7U4D9"/>
<evidence type="ECO:0000313" key="2">
    <source>
        <dbReference type="EMBL" id="BBY75771.1"/>
    </source>
</evidence>
<dbReference type="EMBL" id="AP022598">
    <property type="protein sequence ID" value="BBY75771.1"/>
    <property type="molecule type" value="Genomic_DNA"/>
</dbReference>
<feature type="compositionally biased region" description="Basic and acidic residues" evidence="1">
    <location>
        <begin position="12"/>
        <end position="22"/>
    </location>
</feature>
<organism evidence="2 3">
    <name type="scientific">Mycolicibacterium parafortuitum</name>
    <name type="common">Mycobacterium parafortuitum</name>
    <dbReference type="NCBI Taxonomy" id="39692"/>
    <lineage>
        <taxon>Bacteria</taxon>
        <taxon>Bacillati</taxon>
        <taxon>Actinomycetota</taxon>
        <taxon>Actinomycetes</taxon>
        <taxon>Mycobacteriales</taxon>
        <taxon>Mycobacteriaceae</taxon>
        <taxon>Mycolicibacterium</taxon>
    </lineage>
</organism>
<name>A0A7I7U4D9_MYCPF</name>
<evidence type="ECO:0000256" key="1">
    <source>
        <dbReference type="SAM" id="MobiDB-lite"/>
    </source>
</evidence>
<dbReference type="Proteomes" id="UP000466554">
    <property type="component" value="Chromosome"/>
</dbReference>
<protein>
    <submittedName>
        <fullName evidence="2">Uncharacterized protein</fullName>
    </submittedName>
</protein>